<organism evidence="2 3">
    <name type="scientific">Mytilus galloprovincialis</name>
    <name type="common">Mediterranean mussel</name>
    <dbReference type="NCBI Taxonomy" id="29158"/>
    <lineage>
        <taxon>Eukaryota</taxon>
        <taxon>Metazoa</taxon>
        <taxon>Spiralia</taxon>
        <taxon>Lophotrochozoa</taxon>
        <taxon>Mollusca</taxon>
        <taxon>Bivalvia</taxon>
        <taxon>Autobranchia</taxon>
        <taxon>Pteriomorphia</taxon>
        <taxon>Mytilida</taxon>
        <taxon>Mytiloidea</taxon>
        <taxon>Mytilidae</taxon>
        <taxon>Mytilinae</taxon>
        <taxon>Mytilus</taxon>
    </lineage>
</organism>
<dbReference type="InterPro" id="IPR050951">
    <property type="entry name" value="Retrovirus_Pol_polyprotein"/>
</dbReference>
<dbReference type="Proteomes" id="UP000596742">
    <property type="component" value="Unassembled WGS sequence"/>
</dbReference>
<dbReference type="GO" id="GO:0003676">
    <property type="term" value="F:nucleic acid binding"/>
    <property type="evidence" value="ECO:0007669"/>
    <property type="project" value="InterPro"/>
</dbReference>
<evidence type="ECO:0000313" key="3">
    <source>
        <dbReference type="Proteomes" id="UP000596742"/>
    </source>
</evidence>
<dbReference type="AlphaFoldDB" id="A0A8B6CA79"/>
<dbReference type="InterPro" id="IPR036397">
    <property type="entry name" value="RNaseH_sf"/>
</dbReference>
<dbReference type="PANTHER" id="PTHR37984">
    <property type="entry name" value="PROTEIN CBG26694"/>
    <property type="match status" value="1"/>
</dbReference>
<dbReference type="InterPro" id="IPR041588">
    <property type="entry name" value="Integrase_H2C2"/>
</dbReference>
<dbReference type="GO" id="GO:0015074">
    <property type="term" value="P:DNA integration"/>
    <property type="evidence" value="ECO:0007669"/>
    <property type="project" value="InterPro"/>
</dbReference>
<dbReference type="InterPro" id="IPR001584">
    <property type="entry name" value="Integrase_cat-core"/>
</dbReference>
<dbReference type="Pfam" id="PF17921">
    <property type="entry name" value="Integrase_H2C2"/>
    <property type="match status" value="1"/>
</dbReference>
<comment type="caution">
    <text evidence="2">The sequence shown here is derived from an EMBL/GenBank/DDBJ whole genome shotgun (WGS) entry which is preliminary data.</text>
</comment>
<dbReference type="EMBL" id="UYJE01001434">
    <property type="protein sequence ID" value="VDI02082.1"/>
    <property type="molecule type" value="Genomic_DNA"/>
</dbReference>
<evidence type="ECO:0000313" key="2">
    <source>
        <dbReference type="EMBL" id="VDI02082.1"/>
    </source>
</evidence>
<proteinExistence type="predicted"/>
<dbReference type="InterPro" id="IPR012337">
    <property type="entry name" value="RNaseH-like_sf"/>
</dbReference>
<dbReference type="Gene3D" id="3.30.420.10">
    <property type="entry name" value="Ribonuclease H-like superfamily/Ribonuclease H"/>
    <property type="match status" value="1"/>
</dbReference>
<keyword evidence="3" id="KW-1185">Reference proteome</keyword>
<evidence type="ECO:0000259" key="1">
    <source>
        <dbReference type="PROSITE" id="PS50994"/>
    </source>
</evidence>
<reference evidence="2" key="1">
    <citation type="submission" date="2018-11" db="EMBL/GenBank/DDBJ databases">
        <authorList>
            <person name="Alioto T."/>
            <person name="Alioto T."/>
        </authorList>
    </citation>
    <scope>NUCLEOTIDE SEQUENCE</scope>
</reference>
<protein>
    <recommendedName>
        <fullName evidence="1">Integrase catalytic domain-containing protein</fullName>
    </recommendedName>
</protein>
<dbReference type="SUPFAM" id="SSF53098">
    <property type="entry name" value="Ribonuclease H-like"/>
    <property type="match status" value="1"/>
</dbReference>
<gene>
    <name evidence="2" type="ORF">MGAL_10B093721</name>
</gene>
<dbReference type="OrthoDB" id="10047206at2759"/>
<dbReference type="PROSITE" id="PS50994">
    <property type="entry name" value="INTEGRASE"/>
    <property type="match status" value="1"/>
</dbReference>
<accession>A0A8B6CA79</accession>
<feature type="domain" description="Integrase catalytic" evidence="1">
    <location>
        <begin position="178"/>
        <end position="329"/>
    </location>
</feature>
<sequence length="329" mass="38309">MESEGSDESLTHNVEVRDDHQYILSLLHNGSIPLDTLRKEQHEDPDLERLIQFKEAGNKPMWSTISSLSSDFKYYWGRWEVVHLRSGVLYRKWESSDGGSFEWQLVLPKRFRRFVFEQLHETPTSGHLGVSKTFSKIRSRYFWYAMHQDVQHWCQLCDKCASKKRTPRKARAPLQTYVVGAPLERIAVDVLGPLPTTQSGNKYLLVIGDYFTKWMDAFPINNQEAISVADVLVKNFVVLFGVPRMIHSDQGTNFESQVFREMCCILGIDKTRTTPLHPESDGMVERLIQTLETMLALFCCENQWDWDEHVHLLMMAYRSSVQQKCRLVE</sequence>
<dbReference type="PANTHER" id="PTHR37984:SF15">
    <property type="entry name" value="INTEGRASE CATALYTIC DOMAIN-CONTAINING PROTEIN"/>
    <property type="match status" value="1"/>
</dbReference>
<dbReference type="FunFam" id="1.10.340.70:FF:000001">
    <property type="entry name" value="Retrovirus-related Pol polyprotein from transposon gypsy-like Protein"/>
    <property type="match status" value="1"/>
</dbReference>
<dbReference type="Gene3D" id="1.10.340.70">
    <property type="match status" value="1"/>
</dbReference>
<name>A0A8B6CA79_MYTGA</name>
<dbReference type="Pfam" id="PF00665">
    <property type="entry name" value="rve"/>
    <property type="match status" value="1"/>
</dbReference>
<dbReference type="FunFam" id="3.30.420.10:FF:000032">
    <property type="entry name" value="Retrovirus-related Pol polyprotein from transposon 297-like Protein"/>
    <property type="match status" value="1"/>
</dbReference>